<comment type="caution">
    <text evidence="2">The sequence shown here is derived from an EMBL/GenBank/DDBJ whole genome shotgun (WGS) entry which is preliminary data.</text>
</comment>
<name>A0A8J3PWG8_9ACTN</name>
<proteinExistence type="predicted"/>
<evidence type="ECO:0000256" key="1">
    <source>
        <dbReference type="SAM" id="MobiDB-lite"/>
    </source>
</evidence>
<gene>
    <name evidence="2" type="ORF">Pka01_53300</name>
</gene>
<feature type="compositionally biased region" description="Basic and acidic residues" evidence="1">
    <location>
        <begin position="28"/>
        <end position="38"/>
    </location>
</feature>
<accession>A0A8J3PWG8</accession>
<reference evidence="2 3" key="1">
    <citation type="submission" date="2021-01" db="EMBL/GenBank/DDBJ databases">
        <title>Whole genome shotgun sequence of Planotetraspora kaengkrachanensis NBRC 104272.</title>
        <authorList>
            <person name="Komaki H."/>
            <person name="Tamura T."/>
        </authorList>
    </citation>
    <scope>NUCLEOTIDE SEQUENCE [LARGE SCALE GENOMIC DNA]</scope>
    <source>
        <strain evidence="2 3">NBRC 104272</strain>
    </source>
</reference>
<protein>
    <submittedName>
        <fullName evidence="2">Uncharacterized protein</fullName>
    </submittedName>
</protein>
<evidence type="ECO:0000313" key="2">
    <source>
        <dbReference type="EMBL" id="GIG82203.1"/>
    </source>
</evidence>
<evidence type="ECO:0000313" key="3">
    <source>
        <dbReference type="Proteomes" id="UP000630097"/>
    </source>
</evidence>
<organism evidence="2 3">
    <name type="scientific">Planotetraspora kaengkrachanensis</name>
    <dbReference type="NCBI Taxonomy" id="575193"/>
    <lineage>
        <taxon>Bacteria</taxon>
        <taxon>Bacillati</taxon>
        <taxon>Actinomycetota</taxon>
        <taxon>Actinomycetes</taxon>
        <taxon>Streptosporangiales</taxon>
        <taxon>Streptosporangiaceae</taxon>
        <taxon>Planotetraspora</taxon>
    </lineage>
</organism>
<feature type="compositionally biased region" description="Polar residues" evidence="1">
    <location>
        <begin position="63"/>
        <end position="78"/>
    </location>
</feature>
<dbReference type="EMBL" id="BONV01000028">
    <property type="protein sequence ID" value="GIG82203.1"/>
    <property type="molecule type" value="Genomic_DNA"/>
</dbReference>
<dbReference type="Proteomes" id="UP000630097">
    <property type="component" value="Unassembled WGS sequence"/>
</dbReference>
<dbReference type="AlphaFoldDB" id="A0A8J3PWG8"/>
<feature type="region of interest" description="Disordered" evidence="1">
    <location>
        <begin position="1"/>
        <end position="113"/>
    </location>
</feature>
<sequence>MRSVPQERCGTPPVPRRPLKLKYGTLRPDPKGGTHEEPYAPDCRPARPTRPNWRAIGGIPLSENGQGHASGCVSQPCRTSLERSRSALRGPGSTDASVFPGDVTVAGSVGSMG</sequence>
<keyword evidence="3" id="KW-1185">Reference proteome</keyword>